<dbReference type="Pfam" id="PF08477">
    <property type="entry name" value="Roc"/>
    <property type="match status" value="1"/>
</dbReference>
<dbReference type="Gene3D" id="3.40.50.10140">
    <property type="entry name" value="Toll/interleukin-1 receptor homology (TIR) domain"/>
    <property type="match status" value="1"/>
</dbReference>
<dbReference type="GO" id="GO:0005737">
    <property type="term" value="C:cytoplasm"/>
    <property type="evidence" value="ECO:0007669"/>
    <property type="project" value="TreeGrafter"/>
</dbReference>
<evidence type="ECO:0000313" key="6">
    <source>
        <dbReference type="Proteomes" id="UP000273898"/>
    </source>
</evidence>
<dbReference type="InterPro" id="IPR043472">
    <property type="entry name" value="Macro_dom-like"/>
</dbReference>
<dbReference type="OrthoDB" id="1148122at2"/>
<dbReference type="EMBL" id="RCCK01000013">
    <property type="protein sequence ID" value="RLJ73661.1"/>
    <property type="molecule type" value="Genomic_DNA"/>
</dbReference>
<dbReference type="PROSITE" id="PS50104">
    <property type="entry name" value="TIR"/>
    <property type="match status" value="1"/>
</dbReference>
<evidence type="ECO:0000313" key="5">
    <source>
        <dbReference type="EMBL" id="TFB32715.1"/>
    </source>
</evidence>
<dbReference type="InterPro" id="IPR027417">
    <property type="entry name" value="P-loop_NTPase"/>
</dbReference>
<dbReference type="InterPro" id="IPR035897">
    <property type="entry name" value="Toll_tir_struct_dom_sf"/>
</dbReference>
<protein>
    <submittedName>
        <fullName evidence="4">Leucine rich repeat (LRR) protein</fullName>
    </submittedName>
    <submittedName>
        <fullName evidence="5">TIR domain-containing protein</fullName>
    </submittedName>
</protein>
<dbReference type="PROSITE" id="PS51450">
    <property type="entry name" value="LRR"/>
    <property type="match status" value="4"/>
</dbReference>
<dbReference type="PANTHER" id="PTHR15454">
    <property type="entry name" value="NISCHARIN RELATED"/>
    <property type="match status" value="1"/>
</dbReference>
<evidence type="ECO:0000259" key="3">
    <source>
        <dbReference type="PROSITE" id="PS50104"/>
    </source>
</evidence>
<dbReference type="Pfam" id="PF13676">
    <property type="entry name" value="TIR_2"/>
    <property type="match status" value="1"/>
</dbReference>
<dbReference type="Gene3D" id="3.80.10.10">
    <property type="entry name" value="Ribonuclease Inhibitor"/>
    <property type="match status" value="1"/>
</dbReference>
<reference evidence="4 6" key="1">
    <citation type="submission" date="2018-10" db="EMBL/GenBank/DDBJ databases">
        <title>Genomic Encyclopedia of Archaeal and Bacterial Type Strains, Phase II (KMG-II): from individual species to whole genera.</title>
        <authorList>
            <person name="Goeker M."/>
        </authorList>
    </citation>
    <scope>NUCLEOTIDE SEQUENCE [LARGE SCALE GENOMIC DNA]</scope>
    <source>
        <strain evidence="4 6">DSM 19624</strain>
    </source>
</reference>
<evidence type="ECO:0000313" key="7">
    <source>
        <dbReference type="Proteomes" id="UP000297429"/>
    </source>
</evidence>
<dbReference type="SUPFAM" id="SSF52058">
    <property type="entry name" value="L domain-like"/>
    <property type="match status" value="1"/>
</dbReference>
<dbReference type="Pfam" id="PF16095">
    <property type="entry name" value="COR-A"/>
    <property type="match status" value="1"/>
</dbReference>
<sequence>MRDFIFEDVFASNADVIVVPISTNGTCSASFQRGLDFHDVTLPHKTVRYRLGDILVRQTKGMSTTRYIILACSVDGRPGSSYAAIRQIAYNLADWTKEVRNIKLIASPILGSGAGNLRPFESHNILVNAFYERNPESTTSLDIYTLDKAVYDSFEGNRLNLDKSSANLVLDATLGQIMEDDTTRRITTENNFYFQLAKNKYREFISFEPPSPSFYNQLEVDFRNSRTTFSNYIKSVEGSGGEAYRFLKLCGELISYMDYHAYNKRVWNEYADHRVLANASVRQNIWLTNLLRFKDGTFDQVTSSNVLNALIYLDDPYQNLNILSERHRASINDVFFAGSTQRSLTSLIFEYFNTAGIRAENPVNNGALYTRIFYHPDIRAMWSADKRQGSYSHDSEIAYQLIMECLYDGAKVLDLGNCGITSLEDLPDLFRCTHLEELILSNQWALFEGGRWRQYSSDNSGAKNRITHLPAELKRLKRLKVLICGGDWNSEKRSWNRWKIEDMSPVLSLRSLIFLNLSNNEISYIPDLSDLTQLRVLHLNNNRIHFISALEGMENLEELYLSNNELEDVGFIGAIPNLHTLDLHANRIRDLRPLEDLIATMGVVNSKWYPGTINIAKNPLELPPMETVVTGKDAVLRYFIDIRSGNTYINKDVKFILMGNSEAGKSTLAKYINHRTDLDKPHSPTHWMEEKVIESNYFIDSIGANCTIRLFDFGGHDYFHDTHHLFFGVNTIYILLWETATNHLFFRSTVQNENGRDVPVSTQDYPIRYWLDSVRYFTRERESDNFGFEIEKTEAYNSRMLIAQNKVDLADQIDHLDNRAMKAKYPFVYDFLNISIYPIERNMAHFDAVITEMLNGSRIIGAELPDFYRRVKESLQDYSGTPVLQMAAFHRYCNNLPGVDIDIDQTRYLVSYLKQIGVVLWFPNGATGDRIYVHKKWVIDNIYRALKGLKDNKGEFNRSDLIARMGKTDDTGAESLLEIMIEFRIIFRHPQAGTERYIAPLYLPNEPGNAVKLFLKKDLKPYRRFEYEGFIHKHVVLDIFQRYGSLLLSEKSGESDTGAYYYWKNGLIIKDVQTEEIVMIKFFMGNNHGCAHIDIFNIGKDSKRLIDGVAAYIREINVDYEIDEMVTLDGNDFLSLKLLEKLAGLGRLEFTEKKLADQPALQKNTKTFKLKDYQMYLPARIKKKKVVISYSKKDVKRVDTFIRYLQPMIDTEMIEKPWYCSDLYAGSEWDEEIQSNFDQADIVFFMVSDHFYSTDYIKRHEIERAIDRYDRDRSIKIVPIILVHYDWARNEPYNLQRFSALPYQAKPISDYKDENIGWHIAASCIKLMIEKDLDPGKPGGIGRELKELYERQVEGKLDNNH</sequence>
<dbReference type="Gene3D" id="3.40.50.300">
    <property type="entry name" value="P-loop containing nucleotide triphosphate hydrolases"/>
    <property type="match status" value="1"/>
</dbReference>
<feature type="domain" description="TIR" evidence="3">
    <location>
        <begin position="1182"/>
        <end position="1306"/>
    </location>
</feature>
<dbReference type="SMART" id="SM00369">
    <property type="entry name" value="LRR_TYP"/>
    <property type="match status" value="4"/>
</dbReference>
<dbReference type="SUPFAM" id="SSF52949">
    <property type="entry name" value="Macro domain-like"/>
    <property type="match status" value="1"/>
</dbReference>
<dbReference type="Gene3D" id="3.40.220.10">
    <property type="entry name" value="Leucine Aminopeptidase, subunit E, domain 1"/>
    <property type="match status" value="1"/>
</dbReference>
<dbReference type="SUPFAM" id="SSF52200">
    <property type="entry name" value="Toll/Interleukin receptor TIR domain"/>
    <property type="match status" value="1"/>
</dbReference>
<dbReference type="Pfam" id="PF12799">
    <property type="entry name" value="LRR_4"/>
    <property type="match status" value="2"/>
</dbReference>
<keyword evidence="7" id="KW-1185">Reference proteome</keyword>
<dbReference type="InterPro" id="IPR001611">
    <property type="entry name" value="Leu-rich_rpt"/>
</dbReference>
<evidence type="ECO:0000313" key="4">
    <source>
        <dbReference type="EMBL" id="RLJ73661.1"/>
    </source>
</evidence>
<keyword evidence="1" id="KW-0433">Leucine-rich repeat</keyword>
<dbReference type="InterPro" id="IPR032675">
    <property type="entry name" value="LRR_dom_sf"/>
</dbReference>
<accession>A0A497Y1V1</accession>
<dbReference type="PANTHER" id="PTHR15454:SF56">
    <property type="entry name" value="PROTEIN PHOSPHATASE 1 REGULATORY SUBUNIT 7-RELATED"/>
    <property type="match status" value="1"/>
</dbReference>
<comment type="caution">
    <text evidence="4">The sequence shown here is derived from an EMBL/GenBank/DDBJ whole genome shotgun (WGS) entry which is preliminary data.</text>
</comment>
<gene>
    <name evidence="4" type="ORF">BCL90_3823</name>
    <name evidence="5" type="ORF">E3V97_01365</name>
</gene>
<dbReference type="InterPro" id="IPR025875">
    <property type="entry name" value="Leu-rich_rpt_4"/>
</dbReference>
<evidence type="ECO:0000256" key="1">
    <source>
        <dbReference type="ARBA" id="ARBA00022614"/>
    </source>
</evidence>
<dbReference type="InterPro" id="IPR000157">
    <property type="entry name" value="TIR_dom"/>
</dbReference>
<dbReference type="InterPro" id="IPR003591">
    <property type="entry name" value="Leu-rich_rpt_typical-subtyp"/>
</dbReference>
<dbReference type="InterPro" id="IPR032171">
    <property type="entry name" value="COR-A"/>
</dbReference>
<organism evidence="4 6">
    <name type="scientific">Pedobacter alluvionis</name>
    <dbReference type="NCBI Taxonomy" id="475253"/>
    <lineage>
        <taxon>Bacteria</taxon>
        <taxon>Pseudomonadati</taxon>
        <taxon>Bacteroidota</taxon>
        <taxon>Sphingobacteriia</taxon>
        <taxon>Sphingobacteriales</taxon>
        <taxon>Sphingobacteriaceae</taxon>
        <taxon>Pedobacter</taxon>
    </lineage>
</organism>
<dbReference type="GO" id="GO:0007165">
    <property type="term" value="P:signal transduction"/>
    <property type="evidence" value="ECO:0007669"/>
    <property type="project" value="InterPro"/>
</dbReference>
<dbReference type="Proteomes" id="UP000297429">
    <property type="component" value="Unassembled WGS sequence"/>
</dbReference>
<reference evidence="5 7" key="2">
    <citation type="submission" date="2019-03" db="EMBL/GenBank/DDBJ databases">
        <authorList>
            <person name="He R.-H."/>
        </authorList>
    </citation>
    <scope>NUCLEOTIDE SEQUENCE [LARGE SCALE GENOMIC DNA]</scope>
    <source>
        <strain evidence="5 7">DSM 19624</strain>
    </source>
</reference>
<name>A0A497Y1V1_9SPHI</name>
<dbReference type="Proteomes" id="UP000273898">
    <property type="component" value="Unassembled WGS sequence"/>
</dbReference>
<proteinExistence type="predicted"/>
<dbReference type="RefSeq" id="WP_121285551.1">
    <property type="nucleotide sequence ID" value="NZ_RCCK01000013.1"/>
</dbReference>
<dbReference type="SUPFAM" id="SSF52540">
    <property type="entry name" value="P-loop containing nucleoside triphosphate hydrolases"/>
    <property type="match status" value="1"/>
</dbReference>
<dbReference type="EMBL" id="SOPX01000001">
    <property type="protein sequence ID" value="TFB32715.1"/>
    <property type="molecule type" value="Genomic_DNA"/>
</dbReference>
<keyword evidence="2" id="KW-0677">Repeat</keyword>
<evidence type="ECO:0000256" key="2">
    <source>
        <dbReference type="ARBA" id="ARBA00022737"/>
    </source>
</evidence>